<evidence type="ECO:0000313" key="1">
    <source>
        <dbReference type="EMBL" id="GLS06262.1"/>
    </source>
</evidence>
<keyword evidence="2" id="KW-1185">Reference proteome</keyword>
<name>A0ABQ6C197_9NEIS</name>
<protein>
    <submittedName>
        <fullName evidence="1">Uncharacterized protein</fullName>
    </submittedName>
</protein>
<comment type="caution">
    <text evidence="1">The sequence shown here is derived from an EMBL/GenBank/DDBJ whole genome shotgun (WGS) entry which is preliminary data.</text>
</comment>
<dbReference type="Proteomes" id="UP001156836">
    <property type="component" value="Unassembled WGS sequence"/>
</dbReference>
<gene>
    <name evidence="1" type="ORF">GCM10007860_34380</name>
</gene>
<evidence type="ECO:0000313" key="2">
    <source>
        <dbReference type="Proteomes" id="UP001156836"/>
    </source>
</evidence>
<sequence>MPTTLSGAQLAALANVHRTRIVANAGVYDAACWNWALYGIRADGPNPRDLYGFVSDWRSSGFNAQQLAEARDGCWERCRAWPYFAGGSVEQQAQRRGELVAIRDFLDGDRNTRRPQARKRVFDLALRVAGLTVSAAQTPYRIIARADHDNDVIDDHWWIELNATHTVETIPGVPLLLEEEAHVALQEASLRLDNDQRPIDVAIPRFQTAYLQELTNEHIALIAQLLAAADFPNVPGSGTPGLGVFQARDRATPTEGKAALHTAWEENRMPA</sequence>
<dbReference type="RefSeq" id="WP_018749583.1">
    <property type="nucleotide sequence ID" value="NZ_BSOZ01000116.1"/>
</dbReference>
<organism evidence="1 2">
    <name type="scientific">Chitiniphilus shinanonensis</name>
    <dbReference type="NCBI Taxonomy" id="553088"/>
    <lineage>
        <taxon>Bacteria</taxon>
        <taxon>Pseudomonadati</taxon>
        <taxon>Pseudomonadota</taxon>
        <taxon>Betaproteobacteria</taxon>
        <taxon>Neisseriales</taxon>
        <taxon>Chitinibacteraceae</taxon>
        <taxon>Chitiniphilus</taxon>
    </lineage>
</organism>
<proteinExistence type="predicted"/>
<accession>A0ABQ6C197</accession>
<dbReference type="EMBL" id="BSOZ01000116">
    <property type="protein sequence ID" value="GLS06262.1"/>
    <property type="molecule type" value="Genomic_DNA"/>
</dbReference>
<reference evidence="2" key="1">
    <citation type="journal article" date="2019" name="Int. J. Syst. Evol. Microbiol.">
        <title>The Global Catalogue of Microorganisms (GCM) 10K type strain sequencing project: providing services to taxonomists for standard genome sequencing and annotation.</title>
        <authorList>
            <consortium name="The Broad Institute Genomics Platform"/>
            <consortium name="The Broad Institute Genome Sequencing Center for Infectious Disease"/>
            <person name="Wu L."/>
            <person name="Ma J."/>
        </authorList>
    </citation>
    <scope>NUCLEOTIDE SEQUENCE [LARGE SCALE GENOMIC DNA]</scope>
    <source>
        <strain evidence="2">NBRC 104970</strain>
    </source>
</reference>